<dbReference type="AlphaFoldDB" id="A0A9X1WIE5"/>
<sequence>MKPESEAPEVTEVTEFTESPEGMEGMEGMEEYPRQPEIPGSSTADVVTLLFMAVMILATVGCFIFLM</sequence>
<reference evidence="3" key="1">
    <citation type="submission" date="2022-04" db="EMBL/GenBank/DDBJ databases">
        <title>Corynebacterium kalidii LD5P10.</title>
        <authorList>
            <person name="Sun J.Q."/>
        </authorList>
    </citation>
    <scope>NUCLEOTIDE SEQUENCE</scope>
    <source>
        <strain evidence="3">LD5P10</strain>
    </source>
</reference>
<name>A0A9X1WIE5_9CORY</name>
<dbReference type="RefSeq" id="WP_244804540.1">
    <property type="nucleotide sequence ID" value="NZ_JALIEA010000013.1"/>
</dbReference>
<keyword evidence="2" id="KW-0812">Transmembrane</keyword>
<accession>A0A9X1WIE5</accession>
<gene>
    <name evidence="3" type="ORF">MUN33_08745</name>
</gene>
<feature type="transmembrane region" description="Helical" evidence="2">
    <location>
        <begin position="46"/>
        <end position="66"/>
    </location>
</feature>
<evidence type="ECO:0000313" key="3">
    <source>
        <dbReference type="EMBL" id="MCJ7858803.1"/>
    </source>
</evidence>
<evidence type="ECO:0000313" key="4">
    <source>
        <dbReference type="Proteomes" id="UP001139207"/>
    </source>
</evidence>
<keyword evidence="4" id="KW-1185">Reference proteome</keyword>
<keyword evidence="2" id="KW-1133">Transmembrane helix</keyword>
<dbReference type="Proteomes" id="UP001139207">
    <property type="component" value="Unassembled WGS sequence"/>
</dbReference>
<organism evidence="3 4">
    <name type="scientific">Corynebacterium kalidii</name>
    <dbReference type="NCBI Taxonomy" id="2931982"/>
    <lineage>
        <taxon>Bacteria</taxon>
        <taxon>Bacillati</taxon>
        <taxon>Actinomycetota</taxon>
        <taxon>Actinomycetes</taxon>
        <taxon>Mycobacteriales</taxon>
        <taxon>Corynebacteriaceae</taxon>
        <taxon>Corynebacterium</taxon>
    </lineage>
</organism>
<keyword evidence="2" id="KW-0472">Membrane</keyword>
<proteinExistence type="predicted"/>
<feature type="region of interest" description="Disordered" evidence="1">
    <location>
        <begin position="1"/>
        <end position="38"/>
    </location>
</feature>
<comment type="caution">
    <text evidence="3">The sequence shown here is derived from an EMBL/GenBank/DDBJ whole genome shotgun (WGS) entry which is preliminary data.</text>
</comment>
<dbReference type="EMBL" id="JALIEA010000013">
    <property type="protein sequence ID" value="MCJ7858803.1"/>
    <property type="molecule type" value="Genomic_DNA"/>
</dbReference>
<protein>
    <submittedName>
        <fullName evidence="3">Uncharacterized protein</fullName>
    </submittedName>
</protein>
<evidence type="ECO:0000256" key="2">
    <source>
        <dbReference type="SAM" id="Phobius"/>
    </source>
</evidence>
<evidence type="ECO:0000256" key="1">
    <source>
        <dbReference type="SAM" id="MobiDB-lite"/>
    </source>
</evidence>